<organism evidence="1 2">
    <name type="scientific">Halospeciosus flavus</name>
    <dbReference type="NCBI Taxonomy" id="3032283"/>
    <lineage>
        <taxon>Archaea</taxon>
        <taxon>Methanobacteriati</taxon>
        <taxon>Methanobacteriota</taxon>
        <taxon>Stenosarchaea group</taxon>
        <taxon>Halobacteria</taxon>
        <taxon>Halobacteriales</taxon>
        <taxon>Halobacteriaceae</taxon>
        <taxon>Halospeciosus</taxon>
    </lineage>
</organism>
<proteinExistence type="predicted"/>
<dbReference type="AlphaFoldDB" id="A0ABD5Z5Y1"/>
<sequence length="133" mass="14940">MSWKETLATACRERAGDALLGIGYYEEGDYEVLYLQEGYEDVYTAERVHDIARDAYLENLSEEFQESLYHEFGCIRATIRLFEGGIVVHARLTDQRGLVFGVADSSLNIVEELLDATDEQIPDGDIGAELPQS</sequence>
<dbReference type="InterPro" id="IPR055944">
    <property type="entry name" value="DUF7522"/>
</dbReference>
<name>A0ABD5Z5Y1_9EURY</name>
<evidence type="ECO:0008006" key="3">
    <source>
        <dbReference type="Google" id="ProtNLM"/>
    </source>
</evidence>
<comment type="caution">
    <text evidence="1">The sequence shown here is derived from an EMBL/GenBank/DDBJ whole genome shotgun (WGS) entry which is preliminary data.</text>
</comment>
<protein>
    <recommendedName>
        <fullName evidence="3">Roadblock/LAMTOR2 domain-containing protein</fullName>
    </recommendedName>
</protein>
<evidence type="ECO:0000313" key="1">
    <source>
        <dbReference type="EMBL" id="MFC7200649.1"/>
    </source>
</evidence>
<keyword evidence="2" id="KW-1185">Reference proteome</keyword>
<evidence type="ECO:0000313" key="2">
    <source>
        <dbReference type="Proteomes" id="UP001596447"/>
    </source>
</evidence>
<dbReference type="RefSeq" id="WP_279527425.1">
    <property type="nucleotide sequence ID" value="NZ_CP122312.1"/>
</dbReference>
<accession>A0ABD5Z5Y1</accession>
<gene>
    <name evidence="1" type="ORF">ACFQJ9_14705</name>
</gene>
<dbReference type="Pfam" id="PF24366">
    <property type="entry name" value="DUF7522"/>
    <property type="match status" value="1"/>
</dbReference>
<dbReference type="EMBL" id="JBHTAR010000011">
    <property type="protein sequence ID" value="MFC7200649.1"/>
    <property type="molecule type" value="Genomic_DNA"/>
</dbReference>
<reference evidence="1 2" key="1">
    <citation type="journal article" date="2019" name="Int. J. Syst. Evol. Microbiol.">
        <title>The Global Catalogue of Microorganisms (GCM) 10K type strain sequencing project: providing services to taxonomists for standard genome sequencing and annotation.</title>
        <authorList>
            <consortium name="The Broad Institute Genomics Platform"/>
            <consortium name="The Broad Institute Genome Sequencing Center for Infectious Disease"/>
            <person name="Wu L."/>
            <person name="Ma J."/>
        </authorList>
    </citation>
    <scope>NUCLEOTIDE SEQUENCE [LARGE SCALE GENOMIC DNA]</scope>
    <source>
        <strain evidence="1 2">XZGYJ-43</strain>
    </source>
</reference>
<dbReference type="Proteomes" id="UP001596447">
    <property type="component" value="Unassembled WGS sequence"/>
</dbReference>